<feature type="transmembrane region" description="Helical" evidence="1">
    <location>
        <begin position="7"/>
        <end position="29"/>
    </location>
</feature>
<evidence type="ECO:0000256" key="1">
    <source>
        <dbReference type="SAM" id="Phobius"/>
    </source>
</evidence>
<evidence type="ECO:0000313" key="2">
    <source>
        <dbReference type="EMBL" id="ATY33571.1"/>
    </source>
</evidence>
<dbReference type="Proteomes" id="UP000229081">
    <property type="component" value="Chromosome"/>
</dbReference>
<evidence type="ECO:0008006" key="4">
    <source>
        <dbReference type="Google" id="ProtNLM"/>
    </source>
</evidence>
<keyword evidence="1" id="KW-0472">Membrane</keyword>
<dbReference type="KEGG" id="sphc:CVN68_17710"/>
<accession>A0A2K8MQ47</accession>
<keyword evidence="3" id="KW-1185">Reference proteome</keyword>
<feature type="transmembrane region" description="Helical" evidence="1">
    <location>
        <begin position="60"/>
        <end position="79"/>
    </location>
</feature>
<keyword evidence="1" id="KW-0812">Transmembrane</keyword>
<feature type="transmembrane region" description="Helical" evidence="1">
    <location>
        <begin position="35"/>
        <end position="53"/>
    </location>
</feature>
<gene>
    <name evidence="2" type="ORF">CVN68_17710</name>
</gene>
<dbReference type="AlphaFoldDB" id="A0A2K8MQ47"/>
<dbReference type="EMBL" id="CP024923">
    <property type="protein sequence ID" value="ATY33571.1"/>
    <property type="molecule type" value="Genomic_DNA"/>
</dbReference>
<organism evidence="2 3">
    <name type="scientific">Sphingomonas psychrotolerans</name>
    <dbReference type="NCBI Taxonomy" id="1327635"/>
    <lineage>
        <taxon>Bacteria</taxon>
        <taxon>Pseudomonadati</taxon>
        <taxon>Pseudomonadota</taxon>
        <taxon>Alphaproteobacteria</taxon>
        <taxon>Sphingomonadales</taxon>
        <taxon>Sphingomonadaceae</taxon>
        <taxon>Sphingomonas</taxon>
    </lineage>
</organism>
<feature type="transmembrane region" description="Helical" evidence="1">
    <location>
        <begin position="91"/>
        <end position="109"/>
    </location>
</feature>
<reference evidence="2 3" key="1">
    <citation type="submission" date="2017-11" db="EMBL/GenBank/DDBJ databases">
        <title>Complete genome sequence of Sphingomonas sp. Strain Cra20, a psychrotolerant potential plant growth promoting rhizobacteria.</title>
        <authorList>
            <person name="Luo Y."/>
        </authorList>
    </citation>
    <scope>NUCLEOTIDE SEQUENCE [LARGE SCALE GENOMIC DNA]</scope>
    <source>
        <strain evidence="2 3">Cra20</strain>
    </source>
</reference>
<evidence type="ECO:0000313" key="3">
    <source>
        <dbReference type="Proteomes" id="UP000229081"/>
    </source>
</evidence>
<sequence length="118" mass="13533">MSNSTTFRLRLVMASALFVMAIFYVGIFLDGGLKEWIRIAITILMIFGLIGIIMRIKLAYYAGLLGVVLLWLFLLINALPDLREPVTRMEVYLRGLTITAVVSFWLWCLHSIRPRVIK</sequence>
<name>A0A2K8MQ47_9SPHN</name>
<keyword evidence="1" id="KW-1133">Transmembrane helix</keyword>
<proteinExistence type="predicted"/>
<protein>
    <recommendedName>
        <fullName evidence="4">Transmembrane protein</fullName>
    </recommendedName>
</protein>